<protein>
    <submittedName>
        <fullName evidence="1">Uncharacterized protein</fullName>
    </submittedName>
</protein>
<proteinExistence type="predicted"/>
<accession>A0A7S4FT22</accession>
<dbReference type="AlphaFoldDB" id="A0A7S4FT22"/>
<sequence>MQQAEDIISWGHVTSRDPIKLATGLRVPFPCGCLLPRLHLLGRRRKQSIRPLATPVPICYDVQYFKGEDGDKVLLDVTVKTPSVDKNGEVRIYVGGGHWVPLLDLSSRRYDRGGTPGDKFTPIHVLAAAGGSGLVWLMWDNENQRPVAAKVGYMNETSIEDEKNVYDQMGQQAGVSGVHSLLRLSPLGVGARDKRPPLPAPCGCC</sequence>
<gene>
    <name evidence="1" type="ORF">EGYM00163_LOCUS25003</name>
</gene>
<evidence type="ECO:0000313" key="1">
    <source>
        <dbReference type="EMBL" id="CAE0813852.1"/>
    </source>
</evidence>
<name>A0A7S4FT22_9EUGL</name>
<reference evidence="1" key="1">
    <citation type="submission" date="2021-01" db="EMBL/GenBank/DDBJ databases">
        <authorList>
            <person name="Corre E."/>
            <person name="Pelletier E."/>
            <person name="Niang G."/>
            <person name="Scheremetjew M."/>
            <person name="Finn R."/>
            <person name="Kale V."/>
            <person name="Holt S."/>
            <person name="Cochrane G."/>
            <person name="Meng A."/>
            <person name="Brown T."/>
            <person name="Cohen L."/>
        </authorList>
    </citation>
    <scope>NUCLEOTIDE SEQUENCE</scope>
    <source>
        <strain evidence="1">CCMP1594</strain>
    </source>
</reference>
<dbReference type="EMBL" id="HBJA01071128">
    <property type="protein sequence ID" value="CAE0813852.1"/>
    <property type="molecule type" value="Transcribed_RNA"/>
</dbReference>
<organism evidence="1">
    <name type="scientific">Eutreptiella gymnastica</name>
    <dbReference type="NCBI Taxonomy" id="73025"/>
    <lineage>
        <taxon>Eukaryota</taxon>
        <taxon>Discoba</taxon>
        <taxon>Euglenozoa</taxon>
        <taxon>Euglenida</taxon>
        <taxon>Spirocuta</taxon>
        <taxon>Euglenophyceae</taxon>
        <taxon>Eutreptiales</taxon>
        <taxon>Eutreptiaceae</taxon>
        <taxon>Eutreptiella</taxon>
    </lineage>
</organism>